<proteinExistence type="inferred from homology"/>
<keyword evidence="6" id="KW-1185">Reference proteome</keyword>
<dbReference type="eggNOG" id="KOG1209">
    <property type="taxonomic scope" value="Eukaryota"/>
</dbReference>
<dbReference type="InterPro" id="IPR002347">
    <property type="entry name" value="SDR_fam"/>
</dbReference>
<dbReference type="PROSITE" id="PS00061">
    <property type="entry name" value="ADH_SHORT"/>
    <property type="match status" value="1"/>
</dbReference>
<keyword evidence="5" id="KW-0396">Initiation factor</keyword>
<dbReference type="CDD" id="cd05374">
    <property type="entry name" value="17beta-HSD-like_SDR_c"/>
    <property type="match status" value="1"/>
</dbReference>
<dbReference type="PANTHER" id="PTHR44169">
    <property type="entry name" value="NADPH-DEPENDENT 1-ACYLDIHYDROXYACETONE PHOSPHATE REDUCTASE"/>
    <property type="match status" value="1"/>
</dbReference>
<evidence type="ECO:0000256" key="1">
    <source>
        <dbReference type="ARBA" id="ARBA00006484"/>
    </source>
</evidence>
<protein>
    <submittedName>
        <fullName evidence="5">Translation initiation factor 3, subunit d</fullName>
    </submittedName>
</protein>
<keyword evidence="3" id="KW-0560">Oxidoreductase</keyword>
<dbReference type="GO" id="GO:0000140">
    <property type="term" value="F:acylglycerone-phosphate reductase (NADP+) activity"/>
    <property type="evidence" value="ECO:0007669"/>
    <property type="project" value="TreeGrafter"/>
</dbReference>
<dbReference type="PRINTS" id="PR00081">
    <property type="entry name" value="GDHRDH"/>
</dbReference>
<dbReference type="GO" id="GO:0005783">
    <property type="term" value="C:endoplasmic reticulum"/>
    <property type="evidence" value="ECO:0007669"/>
    <property type="project" value="TreeGrafter"/>
</dbReference>
<evidence type="ECO:0000313" key="6">
    <source>
        <dbReference type="Proteomes" id="UP000019377"/>
    </source>
</evidence>
<keyword evidence="5" id="KW-0648">Protein biosynthesis</keyword>
<dbReference type="Pfam" id="PF00106">
    <property type="entry name" value="adh_short"/>
    <property type="match status" value="1"/>
</dbReference>
<evidence type="ECO:0000256" key="2">
    <source>
        <dbReference type="ARBA" id="ARBA00022857"/>
    </source>
</evidence>
<evidence type="ECO:0000313" key="5">
    <source>
        <dbReference type="EMBL" id="EST05742.1"/>
    </source>
</evidence>
<reference evidence="6" key="1">
    <citation type="journal article" date="2013" name="Genome Announc.">
        <title>Draft genome sequence of Pseudozyma brasiliensis sp. nov. strain GHG001, a high producer of endo-1,4-xylanase isolated from an insect pest of sugarcane.</title>
        <authorList>
            <person name="Oliveira J.V.D.C."/>
            <person name="dos Santos R.A.C."/>
            <person name="Borges T.A."/>
            <person name="Riano-Pachon D.M."/>
            <person name="Goldman G.H."/>
        </authorList>
    </citation>
    <scope>NUCLEOTIDE SEQUENCE [LARGE SCALE GENOMIC DNA]</scope>
    <source>
        <strain evidence="6">GHG001</strain>
    </source>
</reference>
<dbReference type="InterPro" id="IPR020904">
    <property type="entry name" value="Sc_DH/Rdtase_CS"/>
</dbReference>
<name>V5GID8_KALBG</name>
<dbReference type="Gene3D" id="3.40.50.720">
    <property type="entry name" value="NAD(P)-binding Rossmann-like Domain"/>
    <property type="match status" value="1"/>
</dbReference>
<dbReference type="GO" id="GO:0004806">
    <property type="term" value="F:triacylglycerol lipase activity"/>
    <property type="evidence" value="ECO:0007669"/>
    <property type="project" value="TreeGrafter"/>
</dbReference>
<dbReference type="FunFam" id="3.40.50.720:FF:000261">
    <property type="entry name" value="NADPH-dependent 1-acyldihydroxyacetone phosphate reductase"/>
    <property type="match status" value="1"/>
</dbReference>
<dbReference type="GO" id="GO:0019433">
    <property type="term" value="P:triglyceride catabolic process"/>
    <property type="evidence" value="ECO:0007669"/>
    <property type="project" value="TreeGrafter"/>
</dbReference>
<evidence type="ECO:0000256" key="4">
    <source>
        <dbReference type="RuleBase" id="RU000363"/>
    </source>
</evidence>
<keyword evidence="2" id="KW-0521">NADP</keyword>
<dbReference type="PRINTS" id="PR00080">
    <property type="entry name" value="SDRFAMILY"/>
</dbReference>
<gene>
    <name evidence="5" type="ORF">PSEUBRA_SCAF4g04882</name>
</gene>
<dbReference type="OrthoDB" id="2102561at2759"/>
<dbReference type="Proteomes" id="UP000019377">
    <property type="component" value="Unassembled WGS sequence"/>
</dbReference>
<dbReference type="PANTHER" id="PTHR44169:SF6">
    <property type="entry name" value="NADPH-DEPENDENT 1-ACYLDIHYDROXYACETONE PHOSPHATE REDUCTASE"/>
    <property type="match status" value="1"/>
</dbReference>
<dbReference type="RefSeq" id="XP_016290731.1">
    <property type="nucleotide sequence ID" value="XM_016438263.1"/>
</dbReference>
<dbReference type="AlphaFoldDB" id="V5GID8"/>
<dbReference type="EMBL" id="KI545884">
    <property type="protein sequence ID" value="EST05742.1"/>
    <property type="molecule type" value="Genomic_DNA"/>
</dbReference>
<comment type="similarity">
    <text evidence="1 4">Belongs to the short-chain dehydrogenases/reductases (SDR) family.</text>
</comment>
<evidence type="ECO:0000256" key="3">
    <source>
        <dbReference type="ARBA" id="ARBA00023002"/>
    </source>
</evidence>
<dbReference type="GO" id="GO:0003743">
    <property type="term" value="F:translation initiation factor activity"/>
    <property type="evidence" value="ECO:0007669"/>
    <property type="project" value="UniProtKB-KW"/>
</dbReference>
<dbReference type="InterPro" id="IPR036291">
    <property type="entry name" value="NAD(P)-bd_dom_sf"/>
</dbReference>
<dbReference type="HOGENOM" id="CLU_010194_2_9_1"/>
<dbReference type="GO" id="GO:0006654">
    <property type="term" value="P:phosphatidic acid biosynthetic process"/>
    <property type="evidence" value="ECO:0007669"/>
    <property type="project" value="TreeGrafter"/>
</dbReference>
<dbReference type="SUPFAM" id="SSF51735">
    <property type="entry name" value="NAD(P)-binding Rossmann-fold domains"/>
    <property type="match status" value="1"/>
</dbReference>
<accession>V5GID8</accession>
<dbReference type="GeneID" id="27420956"/>
<dbReference type="GO" id="GO:0005811">
    <property type="term" value="C:lipid droplet"/>
    <property type="evidence" value="ECO:0007669"/>
    <property type="project" value="TreeGrafter"/>
</dbReference>
<dbReference type="STRING" id="1365824.V5GID8"/>
<dbReference type="OMA" id="WISYYLP"/>
<sequence>MADLVTTNDPRKVVVITGCSSGLGRSMAIEFDAQKQYRVFATARNVESLRTLPAGIERVQLDVTDTDSIKRAFAEITQTTHDRIDILVNNAGVNLAVGPLVETPIDNIRKTFDANFFGLIAVTQAAAPYMIKRRSGVVVNIGSVAAIACMPFGGPYSASKSAVHAISDTLRLELSPFGVHVVVVAPGAIKSSIADNTAKNLPKPSVDGKQQDLGYLPSDSMYKHVEDLVKFRAEFSQQGEPTPSETFAKNVRKFVTATRPGAYLFTGKKSLGVWISYYLPTSVKDWIIGRIFSIHRIGERAHKNKNI</sequence>
<organism evidence="5 6">
    <name type="scientific">Kalmanozyma brasiliensis (strain GHG001)</name>
    <name type="common">Yeast</name>
    <name type="synonym">Pseudozyma brasiliensis</name>
    <dbReference type="NCBI Taxonomy" id="1365824"/>
    <lineage>
        <taxon>Eukaryota</taxon>
        <taxon>Fungi</taxon>
        <taxon>Dikarya</taxon>
        <taxon>Basidiomycota</taxon>
        <taxon>Ustilaginomycotina</taxon>
        <taxon>Ustilaginomycetes</taxon>
        <taxon>Ustilaginales</taxon>
        <taxon>Ustilaginaceae</taxon>
        <taxon>Kalmanozyma</taxon>
    </lineage>
</organism>